<organism evidence="12">
    <name type="scientific">marine sediment metagenome</name>
    <dbReference type="NCBI Taxonomy" id="412755"/>
    <lineage>
        <taxon>unclassified sequences</taxon>
        <taxon>metagenomes</taxon>
        <taxon>ecological metagenomes</taxon>
    </lineage>
</organism>
<feature type="domain" description="ABC transmembrane type-1" evidence="11">
    <location>
        <begin position="69"/>
        <end position="350"/>
    </location>
</feature>
<feature type="transmembrane region" description="Helical" evidence="9">
    <location>
        <begin position="101"/>
        <end position="125"/>
    </location>
</feature>
<dbReference type="InterPro" id="IPR027417">
    <property type="entry name" value="P-loop_NTPase"/>
</dbReference>
<evidence type="ECO:0000256" key="7">
    <source>
        <dbReference type="ARBA" id="ARBA00022989"/>
    </source>
</evidence>
<proteinExistence type="predicted"/>
<evidence type="ECO:0000256" key="1">
    <source>
        <dbReference type="ARBA" id="ARBA00004651"/>
    </source>
</evidence>
<dbReference type="SUPFAM" id="SSF52540">
    <property type="entry name" value="P-loop containing nucleoside triphosphate hydrolases"/>
    <property type="match status" value="1"/>
</dbReference>
<dbReference type="Pfam" id="PF00005">
    <property type="entry name" value="ABC_tran"/>
    <property type="match status" value="1"/>
</dbReference>
<keyword evidence="5" id="KW-0547">Nucleotide-binding</keyword>
<name>A0A0F9NVX8_9ZZZZ</name>
<dbReference type="PANTHER" id="PTHR24221:SF654">
    <property type="entry name" value="ATP-BINDING CASSETTE SUB-FAMILY B MEMBER 6"/>
    <property type="match status" value="1"/>
</dbReference>
<dbReference type="Pfam" id="PF00664">
    <property type="entry name" value="ABC_membrane"/>
    <property type="match status" value="1"/>
</dbReference>
<sequence length="621" mass="70546">MSISATPHRGNFRLSHDKFVKGWAQNGSDGVAIIFEPTMDFLSLDSAAAKNEGLGILWKYILPYRPYIWQILLGLLLVSSISIAMPFLTQRIVDYGILAKDFGFIYVVLIAQLFFFTCTILISSVRNWITLHVVSRVNYRMVTDYLYKLFQMPLSFFVSKQSGDLLQRVFDHETIDSFLGNNIANTLFGLFNLIVFSVILAYFDTAIFLVFLFGTLAYFLWILLFIKKRKKIDNEVFDNEIANTDILLELFDNIEDIVINGSQIRRRRKWQQFQRKIFHTNINRLSIEEHLNNGSNFINESKNIIIMVIGAAAVMGNNLSLGTLLAVQYILAQTQIPLRELFNFVLKYQEAQLSYARLSEVHSEKPKVYREEIEYITGPPKIQFQNVGFSYGNDSRFKIAGLNIVFIPNKVTALVGASGTGKSTILKLLLKYDQPVSGEILIDNISLKSMDEEHWRNKVAVVMQEGRIFNDSILNNITESVSERPLNNDKLLKSIRLSNLEKVVNFLPKGIHTKVGKNGIQLSGGEKQRLLIARAVYKNAPVLILDEATSALDTENEAQIVHNLKSFFQERTVIIIAHRISTVKHADNIIVIDSAGVVEQGSHHDLVAANGHYYKLINKQL</sequence>
<evidence type="ECO:0000256" key="6">
    <source>
        <dbReference type="ARBA" id="ARBA00022840"/>
    </source>
</evidence>
<evidence type="ECO:0000256" key="8">
    <source>
        <dbReference type="ARBA" id="ARBA00023136"/>
    </source>
</evidence>
<keyword evidence="7 9" id="KW-1133">Transmembrane helix</keyword>
<dbReference type="GO" id="GO:0005524">
    <property type="term" value="F:ATP binding"/>
    <property type="evidence" value="ECO:0007669"/>
    <property type="project" value="UniProtKB-KW"/>
</dbReference>
<evidence type="ECO:0000256" key="2">
    <source>
        <dbReference type="ARBA" id="ARBA00022448"/>
    </source>
</evidence>
<evidence type="ECO:0000259" key="11">
    <source>
        <dbReference type="PROSITE" id="PS50929"/>
    </source>
</evidence>
<evidence type="ECO:0000313" key="12">
    <source>
        <dbReference type="EMBL" id="KKM85422.1"/>
    </source>
</evidence>
<dbReference type="SMART" id="SM00382">
    <property type="entry name" value="AAA"/>
    <property type="match status" value="1"/>
</dbReference>
<evidence type="ECO:0000256" key="5">
    <source>
        <dbReference type="ARBA" id="ARBA00022741"/>
    </source>
</evidence>
<dbReference type="PROSITE" id="PS50893">
    <property type="entry name" value="ABC_TRANSPORTER_2"/>
    <property type="match status" value="1"/>
</dbReference>
<feature type="transmembrane region" description="Helical" evidence="9">
    <location>
        <begin position="304"/>
        <end position="331"/>
    </location>
</feature>
<dbReference type="FunFam" id="3.40.50.300:FF:000221">
    <property type="entry name" value="Multidrug ABC transporter ATP-binding protein"/>
    <property type="match status" value="1"/>
</dbReference>
<keyword evidence="2" id="KW-0813">Transport</keyword>
<keyword evidence="6" id="KW-0067">ATP-binding</keyword>
<dbReference type="InterPro" id="IPR017871">
    <property type="entry name" value="ABC_transporter-like_CS"/>
</dbReference>
<dbReference type="Gene3D" id="1.20.1560.10">
    <property type="entry name" value="ABC transporter type 1, transmembrane domain"/>
    <property type="match status" value="1"/>
</dbReference>
<evidence type="ECO:0000256" key="4">
    <source>
        <dbReference type="ARBA" id="ARBA00022692"/>
    </source>
</evidence>
<protein>
    <recommendedName>
        <fullName evidence="13">ABC transporter ATP-binding protein</fullName>
    </recommendedName>
</protein>
<dbReference type="SUPFAM" id="SSF90123">
    <property type="entry name" value="ABC transporter transmembrane region"/>
    <property type="match status" value="1"/>
</dbReference>
<dbReference type="InterPro" id="IPR003593">
    <property type="entry name" value="AAA+_ATPase"/>
</dbReference>
<keyword evidence="4 9" id="KW-0812">Transmembrane</keyword>
<keyword evidence="8 9" id="KW-0472">Membrane</keyword>
<dbReference type="Gene3D" id="3.40.50.300">
    <property type="entry name" value="P-loop containing nucleotide triphosphate hydrolases"/>
    <property type="match status" value="1"/>
</dbReference>
<reference evidence="12" key="1">
    <citation type="journal article" date="2015" name="Nature">
        <title>Complex archaea that bridge the gap between prokaryotes and eukaryotes.</title>
        <authorList>
            <person name="Spang A."/>
            <person name="Saw J.H."/>
            <person name="Jorgensen S.L."/>
            <person name="Zaremba-Niedzwiedzka K."/>
            <person name="Martijn J."/>
            <person name="Lind A.E."/>
            <person name="van Eijk R."/>
            <person name="Schleper C."/>
            <person name="Guy L."/>
            <person name="Ettema T.J."/>
        </authorList>
    </citation>
    <scope>NUCLEOTIDE SEQUENCE</scope>
</reference>
<feature type="transmembrane region" description="Helical" evidence="9">
    <location>
        <begin position="178"/>
        <end position="200"/>
    </location>
</feature>
<dbReference type="EMBL" id="LAZR01007413">
    <property type="protein sequence ID" value="KKM85422.1"/>
    <property type="molecule type" value="Genomic_DNA"/>
</dbReference>
<feature type="transmembrane region" description="Helical" evidence="9">
    <location>
        <begin position="67"/>
        <end position="89"/>
    </location>
</feature>
<keyword evidence="3" id="KW-1003">Cell membrane</keyword>
<evidence type="ECO:0008006" key="13">
    <source>
        <dbReference type="Google" id="ProtNLM"/>
    </source>
</evidence>
<accession>A0A0F9NVX8</accession>
<dbReference type="InterPro" id="IPR036640">
    <property type="entry name" value="ABC1_TM_sf"/>
</dbReference>
<dbReference type="PROSITE" id="PS50929">
    <property type="entry name" value="ABC_TM1F"/>
    <property type="match status" value="1"/>
</dbReference>
<dbReference type="PROSITE" id="PS00211">
    <property type="entry name" value="ABC_TRANSPORTER_1"/>
    <property type="match status" value="1"/>
</dbReference>
<gene>
    <name evidence="12" type="ORF">LCGC14_1289200</name>
</gene>
<dbReference type="GO" id="GO:0005886">
    <property type="term" value="C:plasma membrane"/>
    <property type="evidence" value="ECO:0007669"/>
    <property type="project" value="UniProtKB-SubCell"/>
</dbReference>
<dbReference type="AlphaFoldDB" id="A0A0F9NVX8"/>
<dbReference type="InterPro" id="IPR011527">
    <property type="entry name" value="ABC1_TM_dom"/>
</dbReference>
<comment type="subcellular location">
    <subcellularLocation>
        <location evidence="1">Cell membrane</location>
        <topology evidence="1">Multi-pass membrane protein</topology>
    </subcellularLocation>
</comment>
<evidence type="ECO:0000256" key="9">
    <source>
        <dbReference type="SAM" id="Phobius"/>
    </source>
</evidence>
<dbReference type="PANTHER" id="PTHR24221">
    <property type="entry name" value="ATP-BINDING CASSETTE SUB-FAMILY B"/>
    <property type="match status" value="1"/>
</dbReference>
<evidence type="ECO:0000256" key="3">
    <source>
        <dbReference type="ARBA" id="ARBA00022475"/>
    </source>
</evidence>
<comment type="caution">
    <text evidence="12">The sequence shown here is derived from an EMBL/GenBank/DDBJ whole genome shotgun (WGS) entry which is preliminary data.</text>
</comment>
<dbReference type="GO" id="GO:0016887">
    <property type="term" value="F:ATP hydrolysis activity"/>
    <property type="evidence" value="ECO:0007669"/>
    <property type="project" value="InterPro"/>
</dbReference>
<dbReference type="CDD" id="cd18571">
    <property type="entry name" value="ABC_6TM_peptidase_like"/>
    <property type="match status" value="1"/>
</dbReference>
<evidence type="ECO:0000259" key="10">
    <source>
        <dbReference type="PROSITE" id="PS50893"/>
    </source>
</evidence>
<dbReference type="GO" id="GO:0034040">
    <property type="term" value="F:ATPase-coupled lipid transmembrane transporter activity"/>
    <property type="evidence" value="ECO:0007669"/>
    <property type="project" value="TreeGrafter"/>
</dbReference>
<dbReference type="InterPro" id="IPR003439">
    <property type="entry name" value="ABC_transporter-like_ATP-bd"/>
</dbReference>
<feature type="domain" description="ABC transporter" evidence="10">
    <location>
        <begin position="382"/>
        <end position="619"/>
    </location>
</feature>
<dbReference type="InterPro" id="IPR039421">
    <property type="entry name" value="Type_1_exporter"/>
</dbReference>
<feature type="transmembrane region" description="Helical" evidence="9">
    <location>
        <begin position="206"/>
        <end position="226"/>
    </location>
</feature>
<dbReference type="GO" id="GO:0140359">
    <property type="term" value="F:ABC-type transporter activity"/>
    <property type="evidence" value="ECO:0007669"/>
    <property type="project" value="InterPro"/>
</dbReference>